<dbReference type="GO" id="GO:0000150">
    <property type="term" value="F:DNA strand exchange activity"/>
    <property type="evidence" value="ECO:0007669"/>
    <property type="project" value="InterPro"/>
</dbReference>
<dbReference type="CDD" id="cd03768">
    <property type="entry name" value="SR_ResInv"/>
    <property type="match status" value="1"/>
</dbReference>
<dbReference type="PANTHER" id="PTHR30461">
    <property type="entry name" value="DNA-INVERTASE FROM LAMBDOID PROPHAGE"/>
    <property type="match status" value="1"/>
</dbReference>
<dbReference type="AlphaFoldDB" id="K9UKA4"/>
<dbReference type="InterPro" id="IPR036162">
    <property type="entry name" value="Resolvase-like_N_sf"/>
</dbReference>
<feature type="domain" description="Resolvase/invertase-type recombinase catalytic" evidence="3">
    <location>
        <begin position="46"/>
        <end position="188"/>
    </location>
</feature>
<name>K9UKA4_CHAP6</name>
<dbReference type="PATRIC" id="fig|1173020.3.peg.4191"/>
<dbReference type="InterPro" id="IPR050639">
    <property type="entry name" value="SSR_resolvase"/>
</dbReference>
<dbReference type="Proteomes" id="UP000010366">
    <property type="component" value="Chromosome"/>
</dbReference>
<evidence type="ECO:0000313" key="4">
    <source>
        <dbReference type="EMBL" id="AFY94634.1"/>
    </source>
</evidence>
<dbReference type="InterPro" id="IPR006119">
    <property type="entry name" value="Resolv_N"/>
</dbReference>
<dbReference type="GO" id="GO:0003677">
    <property type="term" value="F:DNA binding"/>
    <property type="evidence" value="ECO:0007669"/>
    <property type="project" value="UniProtKB-KW"/>
</dbReference>
<reference evidence="4 5" key="1">
    <citation type="submission" date="2012-05" db="EMBL/GenBank/DDBJ databases">
        <title>Finished chromosome of genome of Chamaesiphon sp. PCC 6605.</title>
        <authorList>
            <consortium name="US DOE Joint Genome Institute"/>
            <person name="Gugger M."/>
            <person name="Coursin T."/>
            <person name="Rippka R."/>
            <person name="Tandeau De Marsac N."/>
            <person name="Huntemann M."/>
            <person name="Wei C.-L."/>
            <person name="Han J."/>
            <person name="Detter J.C."/>
            <person name="Han C."/>
            <person name="Tapia R."/>
            <person name="Chen A."/>
            <person name="Kyrpides N."/>
            <person name="Mavromatis K."/>
            <person name="Markowitz V."/>
            <person name="Szeto E."/>
            <person name="Ivanova N."/>
            <person name="Pagani I."/>
            <person name="Pati A."/>
            <person name="Goodwin L."/>
            <person name="Nordberg H.P."/>
            <person name="Cantor M.N."/>
            <person name="Hua S.X."/>
            <person name="Woyke T."/>
            <person name="Kerfeld C.A."/>
        </authorList>
    </citation>
    <scope>NUCLEOTIDE SEQUENCE [LARGE SCALE GENOMIC DNA]</scope>
    <source>
        <strain evidence="5">ATCC 27169 / PCC 6605</strain>
    </source>
</reference>
<dbReference type="Pfam" id="PF00239">
    <property type="entry name" value="Resolvase"/>
    <property type="match status" value="1"/>
</dbReference>
<dbReference type="SMART" id="SM00857">
    <property type="entry name" value="Resolvase"/>
    <property type="match status" value="1"/>
</dbReference>
<protein>
    <submittedName>
        <fullName evidence="4">Site-specific recombinase, DNA invertase Pin</fullName>
    </submittedName>
</protein>
<evidence type="ECO:0000256" key="1">
    <source>
        <dbReference type="ARBA" id="ARBA00023125"/>
    </source>
</evidence>
<keyword evidence="5" id="KW-1185">Reference proteome</keyword>
<dbReference type="eggNOG" id="COG1961">
    <property type="taxonomic scope" value="Bacteria"/>
</dbReference>
<keyword evidence="2" id="KW-0233">DNA recombination</keyword>
<dbReference type="EMBL" id="CP003600">
    <property type="protein sequence ID" value="AFY94634.1"/>
    <property type="molecule type" value="Genomic_DNA"/>
</dbReference>
<dbReference type="Gene3D" id="3.40.50.1390">
    <property type="entry name" value="Resolvase, N-terminal catalytic domain"/>
    <property type="match status" value="1"/>
</dbReference>
<dbReference type="STRING" id="1173020.Cha6605_3653"/>
<dbReference type="SUPFAM" id="SSF53041">
    <property type="entry name" value="Resolvase-like"/>
    <property type="match status" value="1"/>
</dbReference>
<dbReference type="RefSeq" id="WP_015160759.1">
    <property type="nucleotide sequence ID" value="NC_019697.1"/>
</dbReference>
<proteinExistence type="predicted"/>
<evidence type="ECO:0000256" key="2">
    <source>
        <dbReference type="ARBA" id="ARBA00023172"/>
    </source>
</evidence>
<dbReference type="PANTHER" id="PTHR30461:SF2">
    <property type="entry name" value="SERINE RECOMBINASE PINE-RELATED"/>
    <property type="match status" value="1"/>
</dbReference>
<dbReference type="PROSITE" id="PS51736">
    <property type="entry name" value="RECOMBINASES_3"/>
    <property type="match status" value="1"/>
</dbReference>
<dbReference type="KEGG" id="cmp:Cha6605_3653"/>
<organism evidence="4 5">
    <name type="scientific">Chamaesiphon minutus (strain ATCC 27169 / PCC 6605)</name>
    <dbReference type="NCBI Taxonomy" id="1173020"/>
    <lineage>
        <taxon>Bacteria</taxon>
        <taxon>Bacillati</taxon>
        <taxon>Cyanobacteriota</taxon>
        <taxon>Cyanophyceae</taxon>
        <taxon>Gomontiellales</taxon>
        <taxon>Chamaesiphonaceae</taxon>
        <taxon>Chamaesiphon</taxon>
    </lineage>
</organism>
<evidence type="ECO:0000313" key="5">
    <source>
        <dbReference type="Proteomes" id="UP000010366"/>
    </source>
</evidence>
<evidence type="ECO:0000259" key="3">
    <source>
        <dbReference type="PROSITE" id="PS51736"/>
    </source>
</evidence>
<accession>K9UKA4</accession>
<keyword evidence="1" id="KW-0238">DNA-binding</keyword>
<gene>
    <name evidence="4" type="ORF">Cha6605_3653</name>
</gene>
<dbReference type="HOGENOM" id="CLU_010686_8_2_3"/>
<sequence length="244" mass="27708">MMPDDYRMGIIAIRPFKQMVEWTLKITPHRAAYRVQILEGKNGQLRAAIYTRVSTADQDCDRQYSELVSYAARCNYAVVGNYSESASGARLDRVERRKILQLARERSIDIILVSELTRWGRSTIDLIDTLHQLQSWGVSLIAQNGFQFDLSTPHGKMIASIMATLAEFERDLLKERVKSGIAQARAKGKIFGRAKVDTSSRCKKVNELRCQKLSERAIAKKMNLSKSTVNNCARCECLPEGMDW</sequence>